<protein>
    <recommendedName>
        <fullName evidence="1">Acetophenone carboxylase-like C-terminal domain-containing protein</fullName>
    </recommendedName>
</protein>
<feature type="domain" description="Acetophenone carboxylase-like C-terminal" evidence="1">
    <location>
        <begin position="6"/>
        <end position="63"/>
    </location>
</feature>
<evidence type="ECO:0000259" key="1">
    <source>
        <dbReference type="Pfam" id="PF19278"/>
    </source>
</evidence>
<evidence type="ECO:0000313" key="3">
    <source>
        <dbReference type="Proteomes" id="UP000240681"/>
    </source>
</evidence>
<dbReference type="AlphaFoldDB" id="A0A2R6B4X5"/>
<gene>
    <name evidence="2" type="ORF">B9Q09_05375</name>
</gene>
<sequence length="66" mass="7577">PTTWYRRAWIGGRFLNVGIYRREDLRGGFEVDGPVIIEEYTSTTVVNPGWRCTVGDFGVLTLRRSI</sequence>
<comment type="caution">
    <text evidence="2">The sequence shown here is derived from an EMBL/GenBank/DDBJ whole genome shotgun (WGS) entry which is preliminary data.</text>
</comment>
<proteinExistence type="predicted"/>
<reference evidence="2 3" key="1">
    <citation type="submission" date="2017-04" db="EMBL/GenBank/DDBJ databases">
        <title>Novel microbial lineages endemic to geothermal iron-oxide mats fill important gaps in the evolutionary history of Archaea.</title>
        <authorList>
            <person name="Jay Z.J."/>
            <person name="Beam J.P."/>
            <person name="Dlakic M."/>
            <person name="Rusch D.B."/>
            <person name="Kozubal M.A."/>
            <person name="Inskeep W.P."/>
        </authorList>
    </citation>
    <scope>NUCLEOTIDE SEQUENCE [LARGE SCALE GENOMIC DNA]</scope>
    <source>
        <strain evidence="2">ECH_B_SAG-C16</strain>
    </source>
</reference>
<feature type="non-terminal residue" evidence="2">
    <location>
        <position position="1"/>
    </location>
</feature>
<dbReference type="EMBL" id="NEXK01000100">
    <property type="protein sequence ID" value="PSN93691.1"/>
    <property type="molecule type" value="Genomic_DNA"/>
</dbReference>
<organism evidence="2 3">
    <name type="scientific">Candidatus Marsarchaeota G2 archaeon ECH_B_SAG-C16</name>
    <dbReference type="NCBI Taxonomy" id="1978163"/>
    <lineage>
        <taxon>Archaea</taxon>
        <taxon>Candidatus Marsarchaeota</taxon>
        <taxon>Candidatus Marsarchaeota group 2</taxon>
    </lineage>
</organism>
<dbReference type="Pfam" id="PF19278">
    <property type="entry name" value="Hydant_A_C"/>
    <property type="match status" value="1"/>
</dbReference>
<dbReference type="Proteomes" id="UP000240681">
    <property type="component" value="Unassembled WGS sequence"/>
</dbReference>
<evidence type="ECO:0000313" key="2">
    <source>
        <dbReference type="EMBL" id="PSN93691.1"/>
    </source>
</evidence>
<name>A0A2R6B4X5_9ARCH</name>
<dbReference type="InterPro" id="IPR049517">
    <property type="entry name" value="ACX-like_C"/>
</dbReference>
<accession>A0A2R6B4X5</accession>